<dbReference type="AlphaFoldDB" id="F0X270"/>
<gene>
    <name evidence="1" type="primary">AlNc14C868G12589</name>
    <name evidence="1" type="ORF">ALNC14_140900</name>
</gene>
<dbReference type="EMBL" id="FR824761">
    <property type="protein sequence ID" value="CCA27946.1"/>
    <property type="molecule type" value="Genomic_DNA"/>
</dbReference>
<evidence type="ECO:0000313" key="1">
    <source>
        <dbReference type="EMBL" id="CCA27946.1"/>
    </source>
</evidence>
<organism evidence="1">
    <name type="scientific">Albugo laibachii Nc14</name>
    <dbReference type="NCBI Taxonomy" id="890382"/>
    <lineage>
        <taxon>Eukaryota</taxon>
        <taxon>Sar</taxon>
        <taxon>Stramenopiles</taxon>
        <taxon>Oomycota</taxon>
        <taxon>Peronosporomycetes</taxon>
        <taxon>Albuginales</taxon>
        <taxon>Albuginaceae</taxon>
        <taxon>Albugo</taxon>
    </lineage>
</organism>
<accession>F0X270</accession>
<name>F0X270_9STRA</name>
<proteinExistence type="predicted"/>
<protein>
    <submittedName>
        <fullName evidence="1">AlNc14C868G12589 protein</fullName>
    </submittedName>
</protein>
<reference evidence="1" key="2">
    <citation type="submission" date="2011-02" db="EMBL/GenBank/DDBJ databases">
        <authorList>
            <person name="MacLean D."/>
        </authorList>
    </citation>
    <scope>NUCLEOTIDE SEQUENCE</scope>
</reference>
<dbReference type="HOGENOM" id="CLU_2473639_0_0_1"/>
<sequence>MTKHIQADTFGCGRHPRLFSSHVLERIAQVSFMMSTEPNSSVLLGFANYREKTSAKQMNGFEIQTVEGKEANLTVYSDLQSNLFNTDR</sequence>
<reference evidence="1" key="1">
    <citation type="journal article" date="2011" name="PLoS Biol.">
        <title>Gene gain and loss during evolution of obligate parasitism in the white rust pathogen of Arabidopsis thaliana.</title>
        <authorList>
            <person name="Kemen E."/>
            <person name="Gardiner A."/>
            <person name="Schultz-Larsen T."/>
            <person name="Kemen A.C."/>
            <person name="Balmuth A.L."/>
            <person name="Robert-Seilaniantz A."/>
            <person name="Bailey K."/>
            <person name="Holub E."/>
            <person name="Studholme D.J."/>
            <person name="Maclean D."/>
            <person name="Jones J.D."/>
        </authorList>
    </citation>
    <scope>NUCLEOTIDE SEQUENCE</scope>
</reference>